<accession>A0A7J8B1I3</accession>
<organism evidence="1 2">
    <name type="scientific">Pipistrellus kuhlii</name>
    <name type="common">Kuhl's pipistrelle</name>
    <dbReference type="NCBI Taxonomy" id="59472"/>
    <lineage>
        <taxon>Eukaryota</taxon>
        <taxon>Metazoa</taxon>
        <taxon>Chordata</taxon>
        <taxon>Craniata</taxon>
        <taxon>Vertebrata</taxon>
        <taxon>Euteleostomi</taxon>
        <taxon>Mammalia</taxon>
        <taxon>Eutheria</taxon>
        <taxon>Laurasiatheria</taxon>
        <taxon>Chiroptera</taxon>
        <taxon>Yangochiroptera</taxon>
        <taxon>Vespertilionidae</taxon>
        <taxon>Pipistrellus</taxon>
    </lineage>
</organism>
<evidence type="ECO:0000313" key="1">
    <source>
        <dbReference type="EMBL" id="KAF6392568.1"/>
    </source>
</evidence>
<reference evidence="1 2" key="1">
    <citation type="journal article" date="2020" name="Nature">
        <title>Six reference-quality genomes reveal evolution of bat adaptations.</title>
        <authorList>
            <person name="Jebb D."/>
            <person name="Huang Z."/>
            <person name="Pippel M."/>
            <person name="Hughes G.M."/>
            <person name="Lavrichenko K."/>
            <person name="Devanna P."/>
            <person name="Winkler S."/>
            <person name="Jermiin L.S."/>
            <person name="Skirmuntt E.C."/>
            <person name="Katzourakis A."/>
            <person name="Burkitt-Gray L."/>
            <person name="Ray D.A."/>
            <person name="Sullivan K.A.M."/>
            <person name="Roscito J.G."/>
            <person name="Kirilenko B.M."/>
            <person name="Davalos L.M."/>
            <person name="Corthals A.P."/>
            <person name="Power M.L."/>
            <person name="Jones G."/>
            <person name="Ransome R.D."/>
            <person name="Dechmann D.K.N."/>
            <person name="Locatelli A.G."/>
            <person name="Puechmaille S.J."/>
            <person name="Fedrigo O."/>
            <person name="Jarvis E.D."/>
            <person name="Hiller M."/>
            <person name="Vernes S.C."/>
            <person name="Myers E.W."/>
            <person name="Teeling E.C."/>
        </authorList>
    </citation>
    <scope>NUCLEOTIDE SEQUENCE [LARGE SCALE GENOMIC DNA]</scope>
    <source>
        <strain evidence="1">MPipKuh1</strain>
        <tissue evidence="1">Flight muscle</tissue>
    </source>
</reference>
<gene>
    <name evidence="1" type="ORF">mPipKuh1_007769</name>
</gene>
<dbReference type="AlphaFoldDB" id="A0A7J8B1I3"/>
<dbReference type="Proteomes" id="UP000558488">
    <property type="component" value="Unassembled WGS sequence"/>
</dbReference>
<evidence type="ECO:0000313" key="2">
    <source>
        <dbReference type="Proteomes" id="UP000558488"/>
    </source>
</evidence>
<comment type="caution">
    <text evidence="1">The sequence shown here is derived from an EMBL/GenBank/DDBJ whole genome shotgun (WGS) entry which is preliminary data.</text>
</comment>
<keyword evidence="2" id="KW-1185">Reference proteome</keyword>
<proteinExistence type="predicted"/>
<dbReference type="EMBL" id="JACAGB010000001">
    <property type="protein sequence ID" value="KAF6392568.1"/>
    <property type="molecule type" value="Genomic_DNA"/>
</dbReference>
<protein>
    <submittedName>
        <fullName evidence="1">Uncharacterized protein</fullName>
    </submittedName>
</protein>
<name>A0A7J8B1I3_PIPKU</name>
<sequence length="124" mass="13728">MSPRGSSPLLANIQSCLGKEREFQSLSTKCALALLDLVFSHPSPGPPPELTLLPGKCRVWAEKGIWYLVPGRSPIGWHWAHLKVLDICQCVSQAFGYKGWILPTQRTQGQHTVFLVIEFDSLGS</sequence>